<dbReference type="AlphaFoldDB" id="A0A1Y3B1N2"/>
<comment type="caution">
    <text evidence="2">The sequence shown here is derived from an EMBL/GenBank/DDBJ whole genome shotgun (WGS) entry which is preliminary data.</text>
</comment>
<evidence type="ECO:0000313" key="3">
    <source>
        <dbReference type="Proteomes" id="UP000194236"/>
    </source>
</evidence>
<keyword evidence="3" id="KW-1185">Reference proteome</keyword>
<dbReference type="GO" id="GO:0004180">
    <property type="term" value="F:carboxypeptidase activity"/>
    <property type="evidence" value="ECO:0007669"/>
    <property type="project" value="TreeGrafter"/>
</dbReference>
<feature type="non-terminal residue" evidence="2">
    <location>
        <position position="68"/>
    </location>
</feature>
<feature type="domain" description="Peptidase M28" evidence="1">
    <location>
        <begin position="25"/>
        <end position="68"/>
    </location>
</feature>
<dbReference type="PANTHER" id="PTHR10404">
    <property type="entry name" value="N-ACETYLATED-ALPHA-LINKED ACIDIC DIPEPTIDASE"/>
    <property type="match status" value="1"/>
</dbReference>
<accession>A0A1Y3B1N2</accession>
<dbReference type="Proteomes" id="UP000194236">
    <property type="component" value="Unassembled WGS sequence"/>
</dbReference>
<evidence type="ECO:0000313" key="2">
    <source>
        <dbReference type="EMBL" id="OTF73235.1"/>
    </source>
</evidence>
<organism evidence="2 3">
    <name type="scientific">Euroglyphus maynei</name>
    <name type="common">Mayne's house dust mite</name>
    <dbReference type="NCBI Taxonomy" id="6958"/>
    <lineage>
        <taxon>Eukaryota</taxon>
        <taxon>Metazoa</taxon>
        <taxon>Ecdysozoa</taxon>
        <taxon>Arthropoda</taxon>
        <taxon>Chelicerata</taxon>
        <taxon>Arachnida</taxon>
        <taxon>Acari</taxon>
        <taxon>Acariformes</taxon>
        <taxon>Sarcoptiformes</taxon>
        <taxon>Astigmata</taxon>
        <taxon>Psoroptidia</taxon>
        <taxon>Analgoidea</taxon>
        <taxon>Pyroglyphidae</taxon>
        <taxon>Pyroglyphinae</taxon>
        <taxon>Euroglyphus</taxon>
    </lineage>
</organism>
<gene>
    <name evidence="2" type="ORF">BLA29_015482</name>
</gene>
<dbReference type="SUPFAM" id="SSF53187">
    <property type="entry name" value="Zn-dependent exopeptidases"/>
    <property type="match status" value="1"/>
</dbReference>
<name>A0A1Y3B1N2_EURMA</name>
<dbReference type="InterPro" id="IPR039373">
    <property type="entry name" value="Peptidase_M28B"/>
</dbReference>
<sequence>MKSNTNPIKVRVTVNNRLVRKTIHNVIGMIYGHEEPDRYVIIGNQRDSMSTGAIDSASGTGTFMEMAR</sequence>
<proteinExistence type="predicted"/>
<reference evidence="2 3" key="1">
    <citation type="submission" date="2017-03" db="EMBL/GenBank/DDBJ databases">
        <title>Genome Survey of Euroglyphus maynei.</title>
        <authorList>
            <person name="Arlian L.G."/>
            <person name="Morgan M.S."/>
            <person name="Rider S.D."/>
        </authorList>
    </citation>
    <scope>NUCLEOTIDE SEQUENCE [LARGE SCALE GENOMIC DNA]</scope>
    <source>
        <strain evidence="2">Arlian Lab</strain>
        <tissue evidence="2">Whole body</tissue>
    </source>
</reference>
<evidence type="ECO:0000259" key="1">
    <source>
        <dbReference type="Pfam" id="PF04389"/>
    </source>
</evidence>
<dbReference type="Pfam" id="PF04389">
    <property type="entry name" value="Peptidase_M28"/>
    <property type="match status" value="1"/>
</dbReference>
<dbReference type="InterPro" id="IPR007484">
    <property type="entry name" value="Peptidase_M28"/>
</dbReference>
<dbReference type="EMBL" id="MUJZ01052521">
    <property type="protein sequence ID" value="OTF73235.1"/>
    <property type="molecule type" value="Genomic_DNA"/>
</dbReference>
<dbReference type="OrthoDB" id="5841748at2759"/>
<dbReference type="Gene3D" id="3.40.630.10">
    <property type="entry name" value="Zn peptidases"/>
    <property type="match status" value="1"/>
</dbReference>
<dbReference type="PANTHER" id="PTHR10404:SF46">
    <property type="entry name" value="VACUOLAR PROTEIN SORTING-ASSOCIATED PROTEIN 70"/>
    <property type="match status" value="1"/>
</dbReference>
<protein>
    <recommendedName>
        <fullName evidence="1">Peptidase M28 domain-containing protein</fullName>
    </recommendedName>
</protein>